<dbReference type="PANTHER" id="PTHR31659:SF25">
    <property type="entry name" value="OS03G0148400 PROTEIN"/>
    <property type="match status" value="1"/>
</dbReference>
<feature type="region of interest" description="Disordered" evidence="1">
    <location>
        <begin position="344"/>
        <end position="385"/>
    </location>
</feature>
<evidence type="ECO:0000313" key="3">
    <source>
        <dbReference type="Proteomes" id="UP000663760"/>
    </source>
</evidence>
<dbReference type="InterPro" id="IPR008004">
    <property type="entry name" value="OCTOPUS-like"/>
</dbReference>
<dbReference type="Pfam" id="PF05340">
    <property type="entry name" value="DUF740"/>
    <property type="match status" value="2"/>
</dbReference>
<keyword evidence="3" id="KW-1185">Reference proteome</keyword>
<protein>
    <submittedName>
        <fullName evidence="2">Uncharacterized protein</fullName>
    </submittedName>
</protein>
<gene>
    <name evidence="2" type="ORF">SI8410_02002201</name>
</gene>
<feature type="compositionally biased region" description="Basic and acidic residues" evidence="1">
    <location>
        <begin position="344"/>
        <end position="355"/>
    </location>
</feature>
<accession>A0A7I8K1F9</accession>
<feature type="region of interest" description="Disordered" evidence="1">
    <location>
        <begin position="112"/>
        <end position="145"/>
    </location>
</feature>
<feature type="compositionally biased region" description="Polar residues" evidence="1">
    <location>
        <begin position="266"/>
        <end position="287"/>
    </location>
</feature>
<dbReference type="EMBL" id="LR746265">
    <property type="protein sequence ID" value="CAA7390773.1"/>
    <property type="molecule type" value="Genomic_DNA"/>
</dbReference>
<proteinExistence type="predicted"/>
<dbReference type="OrthoDB" id="681577at2759"/>
<dbReference type="Proteomes" id="UP000663760">
    <property type="component" value="Chromosome 2"/>
</dbReference>
<feature type="region of interest" description="Disordered" evidence="1">
    <location>
        <begin position="172"/>
        <end position="213"/>
    </location>
</feature>
<name>A0A7I8K1F9_SPIIN</name>
<sequence>MNPATVTFARCLRHPSQFSTGFCSSCLVERLSNVYAAERGPRRRKEAGDLSLFVSPSDFDQKNHKVRERRTLLSLFRLDDECNLDAERNQSATENSAAGNVRFHADAGESDTVGSLTIGSSASGSMDVSQAVKQSPASSENSKLNGASFRMNASFSMKQLCRRMKIAERESSLREVSQSSGLHEQEWSGGKKSFRHSWEGTTPCDPSKARENSRHSWDGLMIGRAFSCPFSCVKESQDEKIDDLWARDASKLSMSRRRSSPDLSEEATTSQGKTSFGTTDSCTSMYANSAPDKVSPPPQRRSAKPPQEEKGPQDAGVLGNSRRKSHRWNRVWSWSITSPFREITRSQERSLERSLSEPGQGRRRMKTVETSSSVTGPHFSGHGMGRIRHSLYKSRNTENGDLYAMRNDSLTKKRERNFSRSRSAHFSSPRNVGSGLLRFYLTPLRSSRRSSSRSRNRTSYSFGPGLFGFH</sequence>
<dbReference type="AlphaFoldDB" id="A0A7I8K1F9"/>
<evidence type="ECO:0000313" key="2">
    <source>
        <dbReference type="EMBL" id="CAA7390773.1"/>
    </source>
</evidence>
<dbReference type="PANTHER" id="PTHR31659">
    <property type="entry name" value="PROTEIN: UPF0503-LIKE PROTEIN, PUTATIVE (DUF740)-RELATED"/>
    <property type="match status" value="1"/>
</dbReference>
<reference evidence="2" key="1">
    <citation type="submission" date="2020-02" db="EMBL/GenBank/DDBJ databases">
        <authorList>
            <person name="Scholz U."/>
            <person name="Mascher M."/>
            <person name="Fiebig A."/>
        </authorList>
    </citation>
    <scope>NUCLEOTIDE SEQUENCE</scope>
</reference>
<organism evidence="2 3">
    <name type="scientific">Spirodela intermedia</name>
    <name type="common">Intermediate duckweed</name>
    <dbReference type="NCBI Taxonomy" id="51605"/>
    <lineage>
        <taxon>Eukaryota</taxon>
        <taxon>Viridiplantae</taxon>
        <taxon>Streptophyta</taxon>
        <taxon>Embryophyta</taxon>
        <taxon>Tracheophyta</taxon>
        <taxon>Spermatophyta</taxon>
        <taxon>Magnoliopsida</taxon>
        <taxon>Liliopsida</taxon>
        <taxon>Araceae</taxon>
        <taxon>Lemnoideae</taxon>
        <taxon>Spirodela</taxon>
    </lineage>
</organism>
<feature type="region of interest" description="Disordered" evidence="1">
    <location>
        <begin position="251"/>
        <end position="322"/>
    </location>
</feature>
<evidence type="ECO:0000256" key="1">
    <source>
        <dbReference type="SAM" id="MobiDB-lite"/>
    </source>
</evidence>